<dbReference type="AlphaFoldDB" id="A0A3L6ESD1"/>
<gene>
    <name evidence="3" type="primary">Os03g0283600_8</name>
    <name evidence="3" type="ORF">Zm00014a_031373</name>
</gene>
<keyword evidence="2" id="KW-0472">Membrane</keyword>
<dbReference type="Proteomes" id="UP000251960">
    <property type="component" value="Chromosome 5"/>
</dbReference>
<feature type="transmembrane region" description="Helical" evidence="2">
    <location>
        <begin position="85"/>
        <end position="105"/>
    </location>
</feature>
<dbReference type="InterPro" id="IPR043130">
    <property type="entry name" value="CDP-OH_PTrfase_TM_dom"/>
</dbReference>
<dbReference type="InterPro" id="IPR000462">
    <property type="entry name" value="CDP-OH_P_trans"/>
</dbReference>
<name>A0A3L6ESD1_MAIZE</name>
<dbReference type="Gene3D" id="1.20.120.1760">
    <property type="match status" value="1"/>
</dbReference>
<reference evidence="3 4" key="1">
    <citation type="journal article" date="2018" name="Nat. Genet.">
        <title>Extensive intraspecific gene order and gene structural variations between Mo17 and other maize genomes.</title>
        <authorList>
            <person name="Sun S."/>
            <person name="Zhou Y."/>
            <person name="Chen J."/>
            <person name="Shi J."/>
            <person name="Zhao H."/>
            <person name="Zhao H."/>
            <person name="Song W."/>
            <person name="Zhang M."/>
            <person name="Cui Y."/>
            <person name="Dong X."/>
            <person name="Liu H."/>
            <person name="Ma X."/>
            <person name="Jiao Y."/>
            <person name="Wang B."/>
            <person name="Wei X."/>
            <person name="Stein J.C."/>
            <person name="Glaubitz J.C."/>
            <person name="Lu F."/>
            <person name="Yu G."/>
            <person name="Liang C."/>
            <person name="Fengler K."/>
            <person name="Li B."/>
            <person name="Rafalski A."/>
            <person name="Schnable P.S."/>
            <person name="Ware D.H."/>
            <person name="Buckler E.S."/>
            <person name="Lai J."/>
        </authorList>
    </citation>
    <scope>NUCLEOTIDE SEQUENCE [LARGE SCALE GENOMIC DNA]</scope>
    <source>
        <strain evidence="4">cv. Missouri 17</strain>
        <tissue evidence="3">Seedling</tissue>
    </source>
</reference>
<dbReference type="GO" id="GO:0016020">
    <property type="term" value="C:membrane"/>
    <property type="evidence" value="ECO:0007669"/>
    <property type="project" value="InterPro"/>
</dbReference>
<dbReference type="Pfam" id="PF01066">
    <property type="entry name" value="CDP-OH_P_transf"/>
    <property type="match status" value="1"/>
</dbReference>
<feature type="compositionally biased region" description="Low complexity" evidence="1">
    <location>
        <begin position="210"/>
        <end position="226"/>
    </location>
</feature>
<sequence>MAADATNKRPRVSAFFLLDGSRIPNFIFSKMCTSKQHSALTFFHIPTILPQYGMTSIIEGIDAIATTWVVVTGDMSNNRIKNHALLLQTQYTSFGFYWALLFIPAYKFFAFYMEGPWAAMTTTDIFLAAAVTDWLDGYIARKMQLGTPFGAFLDNSNKYRHCRSSADIARASSTIPLSVSMSSSGSIGPSRIDRAAAPSGRSGHRRTRRTGPPWTPSTTTTTKSHR</sequence>
<keyword evidence="2" id="KW-1133">Transmembrane helix</keyword>
<evidence type="ECO:0000313" key="3">
    <source>
        <dbReference type="EMBL" id="PWZ23765.1"/>
    </source>
</evidence>
<organism evidence="3 4">
    <name type="scientific">Zea mays</name>
    <name type="common">Maize</name>
    <dbReference type="NCBI Taxonomy" id="4577"/>
    <lineage>
        <taxon>Eukaryota</taxon>
        <taxon>Viridiplantae</taxon>
        <taxon>Streptophyta</taxon>
        <taxon>Embryophyta</taxon>
        <taxon>Tracheophyta</taxon>
        <taxon>Spermatophyta</taxon>
        <taxon>Magnoliopsida</taxon>
        <taxon>Liliopsida</taxon>
        <taxon>Poales</taxon>
        <taxon>Poaceae</taxon>
        <taxon>PACMAD clade</taxon>
        <taxon>Panicoideae</taxon>
        <taxon>Andropogonodae</taxon>
        <taxon>Andropogoneae</taxon>
        <taxon>Tripsacinae</taxon>
        <taxon>Zea</taxon>
    </lineage>
</organism>
<proteinExistence type="predicted"/>
<evidence type="ECO:0000313" key="4">
    <source>
        <dbReference type="Proteomes" id="UP000251960"/>
    </source>
</evidence>
<feature type="region of interest" description="Disordered" evidence="1">
    <location>
        <begin position="178"/>
        <end position="226"/>
    </location>
</feature>
<evidence type="ECO:0000256" key="2">
    <source>
        <dbReference type="SAM" id="Phobius"/>
    </source>
</evidence>
<evidence type="ECO:0000256" key="1">
    <source>
        <dbReference type="SAM" id="MobiDB-lite"/>
    </source>
</evidence>
<dbReference type="ExpressionAtlas" id="A0A3L6ESD1">
    <property type="expression patterns" value="baseline"/>
</dbReference>
<accession>A0A3L6ESD1</accession>
<comment type="caution">
    <text evidence="3">The sequence shown here is derived from an EMBL/GenBank/DDBJ whole genome shotgun (WGS) entry which is preliminary data.</text>
</comment>
<dbReference type="EMBL" id="NCVQ01000006">
    <property type="protein sequence ID" value="PWZ23765.1"/>
    <property type="molecule type" value="Genomic_DNA"/>
</dbReference>
<dbReference type="GO" id="GO:0016780">
    <property type="term" value="F:phosphotransferase activity, for other substituted phosphate groups"/>
    <property type="evidence" value="ECO:0007669"/>
    <property type="project" value="InterPro"/>
</dbReference>
<feature type="compositionally biased region" description="Low complexity" evidence="1">
    <location>
        <begin position="178"/>
        <end position="190"/>
    </location>
</feature>
<protein>
    <submittedName>
        <fullName evidence="3">Cardiolipin synthase (CMP-forming), mitochondrial</fullName>
    </submittedName>
</protein>
<dbReference type="GO" id="GO:0008654">
    <property type="term" value="P:phospholipid biosynthetic process"/>
    <property type="evidence" value="ECO:0007669"/>
    <property type="project" value="InterPro"/>
</dbReference>
<keyword evidence="2" id="KW-0812">Transmembrane</keyword>